<accession>S2KYP9</accession>
<dbReference type="PRINTS" id="PR00455">
    <property type="entry name" value="HTHTETR"/>
</dbReference>
<protein>
    <recommendedName>
        <fullName evidence="4">HTH tetR-type domain-containing protein</fullName>
    </recommendedName>
</protein>
<dbReference type="PATRIC" id="fig|1121939.11.peg.3993"/>
<dbReference type="eggNOG" id="COG1309">
    <property type="taxonomic scope" value="Bacteria"/>
</dbReference>
<evidence type="ECO:0000256" key="3">
    <source>
        <dbReference type="PROSITE-ProRule" id="PRU00335"/>
    </source>
</evidence>
<evidence type="ECO:0000313" key="6">
    <source>
        <dbReference type="Proteomes" id="UP000014463"/>
    </source>
</evidence>
<feature type="DNA-binding region" description="H-T-H motif" evidence="3">
    <location>
        <begin position="53"/>
        <end position="72"/>
    </location>
</feature>
<evidence type="ECO:0000256" key="1">
    <source>
        <dbReference type="ARBA" id="ARBA00023054"/>
    </source>
</evidence>
<dbReference type="InterPro" id="IPR050109">
    <property type="entry name" value="HTH-type_TetR-like_transc_reg"/>
</dbReference>
<organism evidence="5 6">
    <name type="scientific">Litchfieldella anticariensis (strain DSM 16096 / CECT 5854 / CIP 108499 / LMG 22089 / FP35)</name>
    <name type="common">Halomonas anticariensis</name>
    <dbReference type="NCBI Taxonomy" id="1121939"/>
    <lineage>
        <taxon>Bacteria</taxon>
        <taxon>Pseudomonadati</taxon>
        <taxon>Pseudomonadota</taxon>
        <taxon>Gammaproteobacteria</taxon>
        <taxon>Oceanospirillales</taxon>
        <taxon>Halomonadaceae</taxon>
        <taxon>Litchfieldella</taxon>
    </lineage>
</organism>
<sequence length="215" mass="24151">MALTIMSGYGLLKHNQASASVNAMNVVNDSPRRKELTRVAAQLFVQEGFDRTTVRMLAQEMGIKSGSLFHHFRDKQEILCAVIEEGTQNALVIANDALVQCEDTPEARLHAMARAHLETLLTDRNAHVVALYEWRRLDEASREHLIHLRDAYEALWQGVIADALEVGLIRGDKALVSRFVLGALNWTVRWYDPAGPRSPEELARELIAMMTARGH</sequence>
<comment type="caution">
    <text evidence="5">The sequence shown here is derived from an EMBL/GenBank/DDBJ whole genome shotgun (WGS) entry which is preliminary data.</text>
</comment>
<dbReference type="Proteomes" id="UP000014463">
    <property type="component" value="Unassembled WGS sequence"/>
</dbReference>
<dbReference type="PROSITE" id="PS50977">
    <property type="entry name" value="HTH_TETR_2"/>
    <property type="match status" value="1"/>
</dbReference>
<dbReference type="AlphaFoldDB" id="S2KYP9"/>
<dbReference type="SUPFAM" id="SSF48498">
    <property type="entry name" value="Tetracyclin repressor-like, C-terminal domain"/>
    <property type="match status" value="1"/>
</dbReference>
<dbReference type="GO" id="GO:0000976">
    <property type="term" value="F:transcription cis-regulatory region binding"/>
    <property type="evidence" value="ECO:0007669"/>
    <property type="project" value="TreeGrafter"/>
</dbReference>
<name>S2KYP9_LITA3</name>
<dbReference type="InterPro" id="IPR009057">
    <property type="entry name" value="Homeodomain-like_sf"/>
</dbReference>
<dbReference type="PANTHER" id="PTHR30055:SF183">
    <property type="entry name" value="NUCLEOID OCCLUSION FACTOR SLMA"/>
    <property type="match status" value="1"/>
</dbReference>
<evidence type="ECO:0000256" key="2">
    <source>
        <dbReference type="ARBA" id="ARBA00023125"/>
    </source>
</evidence>
<dbReference type="Gene3D" id="1.10.357.10">
    <property type="entry name" value="Tetracycline Repressor, domain 2"/>
    <property type="match status" value="1"/>
</dbReference>
<dbReference type="GO" id="GO:0003700">
    <property type="term" value="F:DNA-binding transcription factor activity"/>
    <property type="evidence" value="ECO:0007669"/>
    <property type="project" value="TreeGrafter"/>
</dbReference>
<gene>
    <name evidence="5" type="ORF">L861_06125</name>
</gene>
<keyword evidence="2 3" id="KW-0238">DNA-binding</keyword>
<dbReference type="Pfam" id="PF17932">
    <property type="entry name" value="TetR_C_24"/>
    <property type="match status" value="1"/>
</dbReference>
<keyword evidence="6" id="KW-1185">Reference proteome</keyword>
<feature type="domain" description="HTH tetR-type" evidence="4">
    <location>
        <begin position="30"/>
        <end position="90"/>
    </location>
</feature>
<dbReference type="EMBL" id="ASTJ01000040">
    <property type="protein sequence ID" value="EPC00514.1"/>
    <property type="molecule type" value="Genomic_DNA"/>
</dbReference>
<dbReference type="InterPro" id="IPR041490">
    <property type="entry name" value="KstR2_TetR_C"/>
</dbReference>
<evidence type="ECO:0000259" key="4">
    <source>
        <dbReference type="PROSITE" id="PS50977"/>
    </source>
</evidence>
<dbReference type="InterPro" id="IPR036271">
    <property type="entry name" value="Tet_transcr_reg_TetR-rel_C_sf"/>
</dbReference>
<evidence type="ECO:0000313" key="5">
    <source>
        <dbReference type="EMBL" id="EPC00514.1"/>
    </source>
</evidence>
<dbReference type="PANTHER" id="PTHR30055">
    <property type="entry name" value="HTH-TYPE TRANSCRIPTIONAL REGULATOR RUTR"/>
    <property type="match status" value="1"/>
</dbReference>
<reference evidence="5 6" key="1">
    <citation type="journal article" date="2013" name="Genome Announc.">
        <title>Draft genome sequence of the moderately halophilic gammaproteobacterium Halomonas anticariensis FP35.</title>
        <authorList>
            <person name="Tahrioui A."/>
            <person name="Quesada E."/>
            <person name="Llamas I."/>
        </authorList>
    </citation>
    <scope>NUCLEOTIDE SEQUENCE [LARGE SCALE GENOMIC DNA]</scope>
    <source>
        <strain evidence="6">DSM 16096 / CECT 5854 / LMG 22089 / FP35</strain>
    </source>
</reference>
<dbReference type="Pfam" id="PF00440">
    <property type="entry name" value="TetR_N"/>
    <property type="match status" value="1"/>
</dbReference>
<proteinExistence type="predicted"/>
<keyword evidence="1" id="KW-0175">Coiled coil</keyword>
<dbReference type="SUPFAM" id="SSF46689">
    <property type="entry name" value="Homeodomain-like"/>
    <property type="match status" value="1"/>
</dbReference>
<dbReference type="STRING" id="1121939.L861_06125"/>
<dbReference type="InterPro" id="IPR001647">
    <property type="entry name" value="HTH_TetR"/>
</dbReference>